<dbReference type="PANTHER" id="PTHR10885">
    <property type="entry name" value="ISOPENTENYL-DIPHOSPHATE DELTA-ISOMERASE"/>
    <property type="match status" value="1"/>
</dbReference>
<dbReference type="InterPro" id="IPR024195">
    <property type="entry name" value="NUDIX_hydrolase_YfcD_pred"/>
</dbReference>
<protein>
    <submittedName>
        <fullName evidence="8">NUDIX domain-containing protein</fullName>
    </submittedName>
</protein>
<keyword evidence="4" id="KW-0378">Hydrolase</keyword>
<dbReference type="Gene3D" id="3.90.79.10">
    <property type="entry name" value="Nucleoside Triphosphate Pyrophosphohydrolase"/>
    <property type="match status" value="1"/>
</dbReference>
<evidence type="ECO:0000259" key="7">
    <source>
        <dbReference type="PROSITE" id="PS51462"/>
    </source>
</evidence>
<evidence type="ECO:0000256" key="3">
    <source>
        <dbReference type="ARBA" id="ARBA00022723"/>
    </source>
</evidence>
<dbReference type="PANTHER" id="PTHR10885:SF0">
    <property type="entry name" value="ISOPENTENYL-DIPHOSPHATE DELTA-ISOMERASE"/>
    <property type="match status" value="1"/>
</dbReference>
<keyword evidence="3 6" id="KW-0479">Metal-binding</keyword>
<evidence type="ECO:0000256" key="4">
    <source>
        <dbReference type="ARBA" id="ARBA00022801"/>
    </source>
</evidence>
<dbReference type="InterPro" id="IPR000086">
    <property type="entry name" value="NUDIX_hydrolase_dom"/>
</dbReference>
<feature type="binding site" evidence="6">
    <location>
        <position position="81"/>
    </location>
    <ligand>
        <name>Mg(2+)</name>
        <dbReference type="ChEBI" id="CHEBI:18420"/>
    </ligand>
</feature>
<comment type="similarity">
    <text evidence="2">Belongs to the Nudix hydrolase family.</text>
</comment>
<name>A0A365YBW5_9MICC</name>
<dbReference type="GO" id="GO:0046872">
    <property type="term" value="F:metal ion binding"/>
    <property type="evidence" value="ECO:0007669"/>
    <property type="project" value="UniProtKB-KW"/>
</dbReference>
<feature type="domain" description="Nudix hydrolase" evidence="7">
    <location>
        <begin position="28"/>
        <end position="155"/>
    </location>
</feature>
<accession>A0A365YBW5</accession>
<dbReference type="RefSeq" id="WP_047117984.1">
    <property type="nucleotide sequence ID" value="NZ_CM125969.1"/>
</dbReference>
<dbReference type="PIRSF" id="PIRSF017340">
    <property type="entry name" value="Nudix_hydro"/>
    <property type="match status" value="1"/>
</dbReference>
<evidence type="ECO:0000256" key="6">
    <source>
        <dbReference type="PIRSR" id="PIRSR017340-1"/>
    </source>
</evidence>
<evidence type="ECO:0000256" key="5">
    <source>
        <dbReference type="ARBA" id="ARBA00022842"/>
    </source>
</evidence>
<keyword evidence="5 6" id="KW-0460">Magnesium</keyword>
<evidence type="ECO:0000256" key="1">
    <source>
        <dbReference type="ARBA" id="ARBA00001946"/>
    </source>
</evidence>
<dbReference type="AlphaFoldDB" id="A0A365YBW5"/>
<evidence type="ECO:0000256" key="2">
    <source>
        <dbReference type="ARBA" id="ARBA00005582"/>
    </source>
</evidence>
<dbReference type="PROSITE" id="PS51462">
    <property type="entry name" value="NUDIX"/>
    <property type="match status" value="1"/>
</dbReference>
<comment type="cofactor">
    <cofactor evidence="1">
        <name>Mg(2+)</name>
        <dbReference type="ChEBI" id="CHEBI:18420"/>
    </cofactor>
</comment>
<evidence type="ECO:0000313" key="8">
    <source>
        <dbReference type="EMBL" id="RBM00181.1"/>
    </source>
</evidence>
<gene>
    <name evidence="8" type="ORF">C1H84_13755</name>
</gene>
<organism evidence="8 9">
    <name type="scientific">Glutamicibacter soli</name>
    <dbReference type="NCBI Taxonomy" id="453836"/>
    <lineage>
        <taxon>Bacteria</taxon>
        <taxon>Bacillati</taxon>
        <taxon>Actinomycetota</taxon>
        <taxon>Actinomycetes</taxon>
        <taxon>Micrococcales</taxon>
        <taxon>Micrococcaceae</taxon>
        <taxon>Glutamicibacter</taxon>
    </lineage>
</organism>
<keyword evidence="9" id="KW-1185">Reference proteome</keyword>
<reference evidence="8 9" key="1">
    <citation type="submission" date="2018-01" db="EMBL/GenBank/DDBJ databases">
        <title>Glutamicibacter soli strain NHPC-3 Whole genome sequence and assembly.</title>
        <authorList>
            <person name="Choudhury P."/>
            <person name="Gupta D."/>
            <person name="Sengupta K."/>
            <person name="Jawed A."/>
            <person name="Sultana N."/>
            <person name="Saha P."/>
        </authorList>
    </citation>
    <scope>NUCLEOTIDE SEQUENCE [LARGE SCALE GENOMIC DNA]</scope>
    <source>
        <strain evidence="8 9">NHPC-3</strain>
    </source>
</reference>
<comment type="caution">
    <text evidence="8">The sequence shown here is derived from an EMBL/GenBank/DDBJ whole genome shotgun (WGS) entry which is preliminary data.</text>
</comment>
<dbReference type="InterPro" id="IPR015797">
    <property type="entry name" value="NUDIX_hydrolase-like_dom_sf"/>
</dbReference>
<feature type="binding site" evidence="6">
    <location>
        <position position="85"/>
    </location>
    <ligand>
        <name>Mg(2+)</name>
        <dbReference type="ChEBI" id="CHEBI:18420"/>
    </ligand>
</feature>
<dbReference type="Proteomes" id="UP000252167">
    <property type="component" value="Unassembled WGS sequence"/>
</dbReference>
<dbReference type="Pfam" id="PF00293">
    <property type="entry name" value="NUDIX"/>
    <property type="match status" value="1"/>
</dbReference>
<evidence type="ECO:0000313" key="9">
    <source>
        <dbReference type="Proteomes" id="UP000252167"/>
    </source>
</evidence>
<dbReference type="SUPFAM" id="SSF55811">
    <property type="entry name" value="Nudix"/>
    <property type="match status" value="1"/>
</dbReference>
<dbReference type="GO" id="GO:0016817">
    <property type="term" value="F:hydrolase activity, acting on acid anhydrides"/>
    <property type="evidence" value="ECO:0007669"/>
    <property type="project" value="InterPro"/>
</dbReference>
<proteinExistence type="inferred from homology"/>
<sequence>MEEQAALYSEQGAVIGRAPRSRVRRENLRHGATGIVVFNPQGQVYVHQRTWSKDLYPGLFDFTAGGVIQAGEDPFDSARREAAEELGVRGELVSLGEADYADAHARYRAFRYWTIAPGPLELQAAEVLGGEWMEVSELLAQVDAERWRFMPDAVALFLPWLASLAALPPAAGR</sequence>
<dbReference type="EMBL" id="POAF01000006">
    <property type="protein sequence ID" value="RBM00181.1"/>
    <property type="molecule type" value="Genomic_DNA"/>
</dbReference>